<sequence>MAEIDADELLRRIRAARDWAAAEDERLQAASTAGGSDDQQLADASQIYNSIRAVLDEIIEPGKHSREK</sequence>
<organism evidence="1 2">
    <name type="scientific">Streptomyces katrae</name>
    <dbReference type="NCBI Taxonomy" id="68223"/>
    <lineage>
        <taxon>Bacteria</taxon>
        <taxon>Bacillati</taxon>
        <taxon>Actinomycetota</taxon>
        <taxon>Actinomycetes</taxon>
        <taxon>Kitasatosporales</taxon>
        <taxon>Streptomycetaceae</taxon>
        <taxon>Streptomyces</taxon>
    </lineage>
</organism>
<dbReference type="RefSeq" id="WP_045951245.1">
    <property type="nucleotide sequence ID" value="NZ_JZWV01001084.1"/>
</dbReference>
<reference evidence="1 2" key="1">
    <citation type="submission" date="2015-02" db="EMBL/GenBank/DDBJ databases">
        <authorList>
            <person name="Ju K.-S."/>
            <person name="Doroghazi J.R."/>
            <person name="Metcalf W."/>
        </authorList>
    </citation>
    <scope>NUCLEOTIDE SEQUENCE [LARGE SCALE GENOMIC DNA]</scope>
    <source>
        <strain evidence="1 2">NRRL ISP-5550</strain>
    </source>
</reference>
<protein>
    <submittedName>
        <fullName evidence="1">Uncharacterized protein</fullName>
    </submittedName>
</protein>
<dbReference type="Proteomes" id="UP000033551">
    <property type="component" value="Unassembled WGS sequence"/>
</dbReference>
<evidence type="ECO:0000313" key="2">
    <source>
        <dbReference type="Proteomes" id="UP000033551"/>
    </source>
</evidence>
<name>A0A0F4IUQ1_9ACTN</name>
<comment type="caution">
    <text evidence="1">The sequence shown here is derived from an EMBL/GenBank/DDBJ whole genome shotgun (WGS) entry which is preliminary data.</text>
</comment>
<accession>A0A0F4IUQ1</accession>
<dbReference type="OrthoDB" id="4328477at2"/>
<dbReference type="PATRIC" id="fig|68223.7.peg.3334"/>
<keyword evidence="2" id="KW-1185">Reference proteome</keyword>
<dbReference type="EMBL" id="JZWV01001084">
    <property type="protein sequence ID" value="KJY25369.1"/>
    <property type="molecule type" value="Genomic_DNA"/>
</dbReference>
<gene>
    <name evidence="1" type="ORF">VR44_32630</name>
</gene>
<proteinExistence type="predicted"/>
<dbReference type="AlphaFoldDB" id="A0A0F4IUQ1"/>
<evidence type="ECO:0000313" key="1">
    <source>
        <dbReference type="EMBL" id="KJY25369.1"/>
    </source>
</evidence>